<keyword evidence="1" id="KW-0732">Signal</keyword>
<comment type="caution">
    <text evidence="2">The sequence shown here is derived from an EMBL/GenBank/DDBJ whole genome shotgun (WGS) entry which is preliminary data.</text>
</comment>
<reference evidence="2" key="1">
    <citation type="submission" date="2021-02" db="EMBL/GenBank/DDBJ databases">
        <authorList>
            <person name="Dougan E. K."/>
            <person name="Rhodes N."/>
            <person name="Thang M."/>
            <person name="Chan C."/>
        </authorList>
    </citation>
    <scope>NUCLEOTIDE SEQUENCE</scope>
</reference>
<evidence type="ECO:0000313" key="3">
    <source>
        <dbReference type="Proteomes" id="UP000604046"/>
    </source>
</evidence>
<protein>
    <submittedName>
        <fullName evidence="2">Uncharacterized protein</fullName>
    </submittedName>
</protein>
<sequence>MGIASKAMQFAGCLALMFGLSAEGLRPSVDPFNAECCCTKFEFTSSAEEVEQQKLQCQQYKHERSDRPFWYHGQWGAKQPRCCWTTRWLCNDFGGFSVGSVADYFSYAQWCPRASKNGTVF</sequence>
<evidence type="ECO:0000313" key="2">
    <source>
        <dbReference type="EMBL" id="CAE7269549.1"/>
    </source>
</evidence>
<feature type="chain" id="PRO_5032994151" evidence="1">
    <location>
        <begin position="25"/>
        <end position="121"/>
    </location>
</feature>
<dbReference type="EMBL" id="CAJNDS010001646">
    <property type="protein sequence ID" value="CAE7269549.1"/>
    <property type="molecule type" value="Genomic_DNA"/>
</dbReference>
<dbReference type="AlphaFoldDB" id="A0A812MQD4"/>
<organism evidence="2 3">
    <name type="scientific">Symbiodinium natans</name>
    <dbReference type="NCBI Taxonomy" id="878477"/>
    <lineage>
        <taxon>Eukaryota</taxon>
        <taxon>Sar</taxon>
        <taxon>Alveolata</taxon>
        <taxon>Dinophyceae</taxon>
        <taxon>Suessiales</taxon>
        <taxon>Symbiodiniaceae</taxon>
        <taxon>Symbiodinium</taxon>
    </lineage>
</organism>
<dbReference type="OrthoDB" id="10290026at2759"/>
<evidence type="ECO:0000256" key="1">
    <source>
        <dbReference type="SAM" id="SignalP"/>
    </source>
</evidence>
<dbReference type="Proteomes" id="UP000604046">
    <property type="component" value="Unassembled WGS sequence"/>
</dbReference>
<accession>A0A812MQD4</accession>
<name>A0A812MQD4_9DINO</name>
<gene>
    <name evidence="2" type="ORF">SNAT2548_LOCUS14300</name>
</gene>
<feature type="signal peptide" evidence="1">
    <location>
        <begin position="1"/>
        <end position="24"/>
    </location>
</feature>
<proteinExistence type="predicted"/>
<keyword evidence="3" id="KW-1185">Reference proteome</keyword>